<dbReference type="Proteomes" id="UP001185092">
    <property type="component" value="Unassembled WGS sequence"/>
</dbReference>
<name>A0AAE3XU11_9BACT</name>
<gene>
    <name evidence="1" type="ORF">HNQ88_005036</name>
</gene>
<evidence type="ECO:0000313" key="2">
    <source>
        <dbReference type="Proteomes" id="UP001185092"/>
    </source>
</evidence>
<reference evidence="1" key="1">
    <citation type="submission" date="2023-07" db="EMBL/GenBank/DDBJ databases">
        <title>Genomic Encyclopedia of Type Strains, Phase IV (KMG-IV): sequencing the most valuable type-strain genomes for metagenomic binning, comparative biology and taxonomic classification.</title>
        <authorList>
            <person name="Goeker M."/>
        </authorList>
    </citation>
    <scope>NUCLEOTIDE SEQUENCE</scope>
    <source>
        <strain evidence="1">DSM 26174</strain>
    </source>
</reference>
<dbReference type="SUPFAM" id="SSF110849">
    <property type="entry name" value="ParB/Sulfiredoxin"/>
    <property type="match status" value="1"/>
</dbReference>
<dbReference type="Gene3D" id="3.90.1530.10">
    <property type="entry name" value="Conserved hypothetical protein from pyrococcus furiosus pfu- 392566-001, ParB domain"/>
    <property type="match status" value="1"/>
</dbReference>
<evidence type="ECO:0008006" key="3">
    <source>
        <dbReference type="Google" id="ProtNLM"/>
    </source>
</evidence>
<organism evidence="1 2">
    <name type="scientific">Aureibacter tunicatorum</name>
    <dbReference type="NCBI Taxonomy" id="866807"/>
    <lineage>
        <taxon>Bacteria</taxon>
        <taxon>Pseudomonadati</taxon>
        <taxon>Bacteroidota</taxon>
        <taxon>Cytophagia</taxon>
        <taxon>Cytophagales</taxon>
        <taxon>Persicobacteraceae</taxon>
        <taxon>Aureibacter</taxon>
    </lineage>
</organism>
<accession>A0AAE3XU11</accession>
<dbReference type="EMBL" id="JAVDQD010000014">
    <property type="protein sequence ID" value="MDR6241949.1"/>
    <property type="molecule type" value="Genomic_DNA"/>
</dbReference>
<dbReference type="AlphaFoldDB" id="A0AAE3XU11"/>
<protein>
    <recommendedName>
        <fullName evidence="3">ParB/Sulfiredoxin domain-containing protein</fullName>
    </recommendedName>
</protein>
<dbReference type="RefSeq" id="WP_309943162.1">
    <property type="nucleotide sequence ID" value="NZ_AP025311.1"/>
</dbReference>
<dbReference type="InterPro" id="IPR036086">
    <property type="entry name" value="ParB/Sulfiredoxin_sf"/>
</dbReference>
<proteinExistence type="predicted"/>
<comment type="caution">
    <text evidence="1">The sequence shown here is derived from an EMBL/GenBank/DDBJ whole genome shotgun (WGS) entry which is preliminary data.</text>
</comment>
<sequence length="295" mass="33152">MKKFTLDKASLHTQKRDLSKIAKSNAQLQIQIDPELKAFIPPLKPDELSQLEQNILEEGVRDPLIIWDTSEGSSYLIDGHNRYGIIQKHKLDFKVERKNFPDKEAVKDWMINLQLGRRNLTKEQSGYLRGLQYNREKKKASDTLLKGANAPFPQNEGAGETAQILASQHKVSRATIERDALFAKGLESIGSQYPDKKTSILSGELKIKKSDIQAIGQGKKSVDDIVGTQNLETNQQSNTVQTQFIASSDSQYTEAQIKKIDVAKSKLDMAITQLLKAGLDKKTIRSIFSEELKNK</sequence>
<evidence type="ECO:0000313" key="1">
    <source>
        <dbReference type="EMBL" id="MDR6241949.1"/>
    </source>
</evidence>
<keyword evidence="2" id="KW-1185">Reference proteome</keyword>